<comment type="caution">
    <text evidence="3">The sequence shown here is derived from an EMBL/GenBank/DDBJ whole genome shotgun (WGS) entry which is preliminary data.</text>
</comment>
<evidence type="ECO:0000256" key="1">
    <source>
        <dbReference type="SAM" id="Coils"/>
    </source>
</evidence>
<keyword evidence="1" id="KW-0175">Coiled coil</keyword>
<proteinExistence type="predicted"/>
<dbReference type="AlphaFoldDB" id="A0A9P5PV15"/>
<organism evidence="3 4">
    <name type="scientific">Rhodocollybia butyracea</name>
    <dbReference type="NCBI Taxonomy" id="206335"/>
    <lineage>
        <taxon>Eukaryota</taxon>
        <taxon>Fungi</taxon>
        <taxon>Dikarya</taxon>
        <taxon>Basidiomycota</taxon>
        <taxon>Agaricomycotina</taxon>
        <taxon>Agaricomycetes</taxon>
        <taxon>Agaricomycetidae</taxon>
        <taxon>Agaricales</taxon>
        <taxon>Marasmiineae</taxon>
        <taxon>Omphalotaceae</taxon>
        <taxon>Rhodocollybia</taxon>
    </lineage>
</organism>
<keyword evidence="2" id="KW-0812">Transmembrane</keyword>
<evidence type="ECO:0000256" key="2">
    <source>
        <dbReference type="SAM" id="Phobius"/>
    </source>
</evidence>
<feature type="coiled-coil region" evidence="1">
    <location>
        <begin position="70"/>
        <end position="167"/>
    </location>
</feature>
<dbReference type="Proteomes" id="UP000772434">
    <property type="component" value="Unassembled WGS sequence"/>
</dbReference>
<dbReference type="EMBL" id="JADNRY010000040">
    <property type="protein sequence ID" value="KAF9070478.1"/>
    <property type="molecule type" value="Genomic_DNA"/>
</dbReference>
<evidence type="ECO:0000313" key="4">
    <source>
        <dbReference type="Proteomes" id="UP000772434"/>
    </source>
</evidence>
<evidence type="ECO:0000313" key="3">
    <source>
        <dbReference type="EMBL" id="KAF9070478.1"/>
    </source>
</evidence>
<feature type="transmembrane region" description="Helical" evidence="2">
    <location>
        <begin position="36"/>
        <end position="55"/>
    </location>
</feature>
<keyword evidence="2" id="KW-1133">Transmembrane helix</keyword>
<keyword evidence="4" id="KW-1185">Reference proteome</keyword>
<gene>
    <name evidence="3" type="ORF">BDP27DRAFT_1323746</name>
</gene>
<keyword evidence="2" id="KW-0472">Membrane</keyword>
<protein>
    <submittedName>
        <fullName evidence="3">Uncharacterized protein</fullName>
    </submittedName>
</protein>
<reference evidence="3" key="1">
    <citation type="submission" date="2020-11" db="EMBL/GenBank/DDBJ databases">
        <authorList>
            <consortium name="DOE Joint Genome Institute"/>
            <person name="Ahrendt S."/>
            <person name="Riley R."/>
            <person name="Andreopoulos W."/>
            <person name="Labutti K."/>
            <person name="Pangilinan J."/>
            <person name="Ruiz-Duenas F.J."/>
            <person name="Barrasa J.M."/>
            <person name="Sanchez-Garcia M."/>
            <person name="Camarero S."/>
            <person name="Miyauchi S."/>
            <person name="Serrano A."/>
            <person name="Linde D."/>
            <person name="Babiker R."/>
            <person name="Drula E."/>
            <person name="Ayuso-Fernandez I."/>
            <person name="Pacheco R."/>
            <person name="Padilla G."/>
            <person name="Ferreira P."/>
            <person name="Barriuso J."/>
            <person name="Kellner H."/>
            <person name="Castanera R."/>
            <person name="Alfaro M."/>
            <person name="Ramirez L."/>
            <person name="Pisabarro A.G."/>
            <person name="Kuo A."/>
            <person name="Tritt A."/>
            <person name="Lipzen A."/>
            <person name="He G."/>
            <person name="Yan M."/>
            <person name="Ng V."/>
            <person name="Cullen D."/>
            <person name="Martin F."/>
            <person name="Rosso M.-N."/>
            <person name="Henrissat B."/>
            <person name="Hibbett D."/>
            <person name="Martinez A.T."/>
            <person name="Grigoriev I.V."/>
        </authorList>
    </citation>
    <scope>NUCLEOTIDE SEQUENCE</scope>
    <source>
        <strain evidence="3">AH 40177</strain>
    </source>
</reference>
<name>A0A9P5PV15_9AGAR</name>
<sequence>MSHSTTDEDNLQIIVRPQSQTASGYFLVDRISSGALGIQTFIFAVFATLAGYFGISMQIPYFDDEGNEIVVALQREVEQLRQARDAQNLEIENLRSERDSAQETADRQGALIPRLVSEVTGHAITQRTQDERLAKLEHADQAQRSQISDLQANTEVLRKDLQKSEALRGTLQAQNQLLTGESSQMKETLARQTDEMDGEKDRKALQEKVELFTALSNELYSEKSTILGQLDSTILKLSNTRHALSDITEHSNKIGIVLKKLGTVMKTPDRSFEMDSEMSDESLMVILTLTHLHNRKDSVVGRGTGKDTSRAEEIAIASLACEFVKNAYKFPSWPWALDQPSSTKFKFGPTTADSPASVLLPSSSKFDLPGNGGATESSLNV</sequence>
<accession>A0A9P5PV15</accession>